<comment type="caution">
    <text evidence="14">The sequence shown here is derived from an EMBL/GenBank/DDBJ whole genome shotgun (WGS) entry which is preliminary data.</text>
</comment>
<keyword evidence="10 13" id="KW-0472">Membrane</keyword>
<feature type="transmembrane region" description="Helical" evidence="13">
    <location>
        <begin position="129"/>
        <end position="151"/>
    </location>
</feature>
<feature type="transmembrane region" description="Helical" evidence="13">
    <location>
        <begin position="98"/>
        <end position="117"/>
    </location>
</feature>
<gene>
    <name evidence="14" type="ORF">IRJ18_09465</name>
</gene>
<comment type="subcellular location">
    <subcellularLocation>
        <location evidence="1">Membrane</location>
        <topology evidence="1">Multi-pass membrane protein</topology>
    </subcellularLocation>
</comment>
<dbReference type="EMBL" id="JADFFM010000001">
    <property type="protein sequence ID" value="MBE9666587.1"/>
    <property type="molecule type" value="Genomic_DNA"/>
</dbReference>
<feature type="transmembrane region" description="Helical" evidence="13">
    <location>
        <begin position="172"/>
        <end position="193"/>
    </location>
</feature>
<evidence type="ECO:0000313" key="14">
    <source>
        <dbReference type="EMBL" id="MBE9666587.1"/>
    </source>
</evidence>
<keyword evidence="9" id="KW-0406">Ion transport</keyword>
<keyword evidence="7" id="KW-0630">Potassium</keyword>
<evidence type="ECO:0000313" key="15">
    <source>
        <dbReference type="Proteomes" id="UP000632774"/>
    </source>
</evidence>
<evidence type="ECO:0000256" key="1">
    <source>
        <dbReference type="ARBA" id="ARBA00004141"/>
    </source>
</evidence>
<evidence type="ECO:0000256" key="12">
    <source>
        <dbReference type="ARBA" id="ARBA00034430"/>
    </source>
</evidence>
<evidence type="ECO:0000256" key="5">
    <source>
        <dbReference type="ARBA" id="ARBA00022692"/>
    </source>
</evidence>
<dbReference type="InterPro" id="IPR010617">
    <property type="entry name" value="TMEM175-like"/>
</dbReference>
<sequence>MNVNEEQELKKEFQLERIILFSDAVFAIILTIMVIELKLPEGFRSVSKEVFLHEMKNVSLQLFGYTLSFFFVAMFWTRHVRLFGFVKDYDKGLLVHNLLFLFCISLFPFAVSMLGGFAKPSSIQGQWGFNIYVITIFLCLFMFSFLAGYLMRNSEKLCYTPAEMEREIKWKVLKAHNWIAPLMLAVLFGMNIAGVPPQYFVYTMAVYGVVTSRVSKYYYPKTLADNKPFILRMFASRQKKSRRAKLPAGE</sequence>
<feature type="transmembrane region" description="Helical" evidence="13">
    <location>
        <begin position="58"/>
        <end position="77"/>
    </location>
</feature>
<evidence type="ECO:0000256" key="10">
    <source>
        <dbReference type="ARBA" id="ARBA00023136"/>
    </source>
</evidence>
<organism evidence="14 15">
    <name type="scientific">Mucilaginibacter boryungensis</name>
    <dbReference type="NCBI Taxonomy" id="768480"/>
    <lineage>
        <taxon>Bacteria</taxon>
        <taxon>Pseudomonadati</taxon>
        <taxon>Bacteroidota</taxon>
        <taxon>Sphingobacteriia</taxon>
        <taxon>Sphingobacteriales</taxon>
        <taxon>Sphingobacteriaceae</taxon>
        <taxon>Mucilaginibacter</taxon>
    </lineage>
</organism>
<keyword evidence="6" id="KW-0631">Potassium channel</keyword>
<dbReference type="PANTHER" id="PTHR31462:SF5">
    <property type="entry name" value="ENDOSOMAL_LYSOSOMAL PROTON CHANNEL TMEM175"/>
    <property type="match status" value="1"/>
</dbReference>
<evidence type="ECO:0000256" key="2">
    <source>
        <dbReference type="ARBA" id="ARBA00006920"/>
    </source>
</evidence>
<evidence type="ECO:0000256" key="8">
    <source>
        <dbReference type="ARBA" id="ARBA00022989"/>
    </source>
</evidence>
<evidence type="ECO:0000256" key="9">
    <source>
        <dbReference type="ARBA" id="ARBA00023065"/>
    </source>
</evidence>
<dbReference type="Pfam" id="PF06736">
    <property type="entry name" value="TMEM175"/>
    <property type="match status" value="1"/>
</dbReference>
<proteinExistence type="inferred from homology"/>
<evidence type="ECO:0000256" key="11">
    <source>
        <dbReference type="ARBA" id="ARBA00023303"/>
    </source>
</evidence>
<evidence type="ECO:0000256" key="6">
    <source>
        <dbReference type="ARBA" id="ARBA00022826"/>
    </source>
</evidence>
<keyword evidence="11" id="KW-0407">Ion channel</keyword>
<evidence type="ECO:0000256" key="4">
    <source>
        <dbReference type="ARBA" id="ARBA00022538"/>
    </source>
</evidence>
<dbReference type="RefSeq" id="WP_194105936.1">
    <property type="nucleotide sequence ID" value="NZ_JADFFM010000001.1"/>
</dbReference>
<keyword evidence="8 13" id="KW-1133">Transmembrane helix</keyword>
<dbReference type="Proteomes" id="UP000632774">
    <property type="component" value="Unassembled WGS sequence"/>
</dbReference>
<reference evidence="14 15" key="1">
    <citation type="submission" date="2020-10" db="EMBL/GenBank/DDBJ databases">
        <title>Mucilaginibacter mali sp. nov., isolated from rhizosphere soil of apple orchard.</title>
        <authorList>
            <person name="Lee J.-S."/>
            <person name="Kim H.S."/>
            <person name="Kim J.-S."/>
        </authorList>
    </citation>
    <scope>NUCLEOTIDE SEQUENCE [LARGE SCALE GENOMIC DNA]</scope>
    <source>
        <strain evidence="14 15">KCTC 23157</strain>
    </source>
</reference>
<accession>A0ABR9XGU0</accession>
<keyword evidence="3" id="KW-0813">Transport</keyword>
<name>A0ABR9XGU0_9SPHI</name>
<comment type="similarity">
    <text evidence="2">Belongs to the TMEM175 family.</text>
</comment>
<evidence type="ECO:0000256" key="13">
    <source>
        <dbReference type="SAM" id="Phobius"/>
    </source>
</evidence>
<keyword evidence="15" id="KW-1185">Reference proteome</keyword>
<keyword evidence="4" id="KW-0633">Potassium transport</keyword>
<comment type="catalytic activity">
    <reaction evidence="12">
        <text>K(+)(in) = K(+)(out)</text>
        <dbReference type="Rhea" id="RHEA:29463"/>
        <dbReference type="ChEBI" id="CHEBI:29103"/>
    </reaction>
</comment>
<keyword evidence="5 13" id="KW-0812">Transmembrane</keyword>
<dbReference type="PANTHER" id="PTHR31462">
    <property type="entry name" value="ENDOSOMAL/LYSOSOMAL POTASSIUM CHANNEL TMEM175"/>
    <property type="match status" value="1"/>
</dbReference>
<evidence type="ECO:0000256" key="7">
    <source>
        <dbReference type="ARBA" id="ARBA00022958"/>
    </source>
</evidence>
<evidence type="ECO:0000256" key="3">
    <source>
        <dbReference type="ARBA" id="ARBA00022448"/>
    </source>
</evidence>
<feature type="transmembrane region" description="Helical" evidence="13">
    <location>
        <begin position="18"/>
        <end position="38"/>
    </location>
</feature>
<protein>
    <submittedName>
        <fullName evidence="14">DUF1211 domain-containing protein</fullName>
    </submittedName>
</protein>